<dbReference type="GO" id="GO:0004623">
    <property type="term" value="F:phospholipase A2 activity"/>
    <property type="evidence" value="ECO:0007669"/>
    <property type="project" value="InterPro"/>
</dbReference>
<dbReference type="GO" id="GO:0050482">
    <property type="term" value="P:arachidonate secretion"/>
    <property type="evidence" value="ECO:0007669"/>
    <property type="project" value="InterPro"/>
</dbReference>
<dbReference type="PANTHER" id="PTHR37687:SF1">
    <property type="entry name" value="AGAP006772-PA"/>
    <property type="match status" value="1"/>
</dbReference>
<feature type="signal peptide" evidence="1">
    <location>
        <begin position="1"/>
        <end position="27"/>
    </location>
</feature>
<accession>A0A098LXW7</accession>
<evidence type="ECO:0000313" key="2">
    <source>
        <dbReference type="EMBL" id="JAC94809.1"/>
    </source>
</evidence>
<dbReference type="AlphaFoldDB" id="A0A098LXW7"/>
<sequence>MTPRRILTSSVPPTLMMTLIILTSARAVTSVTCDDHPAVNGCSNPFPGGEHEETFIPACSRHDVCYGCGSLYDITRGECDLAFLDDMLTACLTTSTRRRKRMSCSDTARLFFLGVDLFGHLHYTYGDRERSYCERELDLPCLPEIETRK</sequence>
<reference evidence="2" key="1">
    <citation type="journal article" date="2014" name="Toxicon">
        <title>A bioinformatics survey for conotoxin-like sequences in three turrid snail venom duct transcriptomes.</title>
        <authorList>
            <person name="Gonzales D.T."/>
            <person name="Saloma C.P."/>
        </authorList>
    </citation>
    <scope>NUCLEOTIDE SEQUENCE</scope>
    <source>
        <tissue evidence="2">Venom duct</tissue>
    </source>
</reference>
<dbReference type="GO" id="GO:0006644">
    <property type="term" value="P:phospholipid metabolic process"/>
    <property type="evidence" value="ECO:0007669"/>
    <property type="project" value="InterPro"/>
</dbReference>
<evidence type="ECO:0000256" key="1">
    <source>
        <dbReference type="SAM" id="SignalP"/>
    </source>
</evidence>
<dbReference type="InterPro" id="IPR036444">
    <property type="entry name" value="PLipase_A2_dom_sf"/>
</dbReference>
<dbReference type="SUPFAM" id="SSF48619">
    <property type="entry name" value="Phospholipase A2, PLA2"/>
    <property type="match status" value="1"/>
</dbReference>
<keyword evidence="1" id="KW-0732">Signal</keyword>
<protein>
    <submittedName>
        <fullName evidence="2">Ccr_07 putative toxin</fullName>
    </submittedName>
</protein>
<organism evidence="2">
    <name type="scientific">Crassispira cerithina</name>
    <name type="common">Sea snail</name>
    <name type="synonym">Turridrupa cerithina</name>
    <dbReference type="NCBI Taxonomy" id="1077925"/>
    <lineage>
        <taxon>Eukaryota</taxon>
        <taxon>Metazoa</taxon>
        <taxon>Spiralia</taxon>
        <taxon>Lophotrochozoa</taxon>
        <taxon>Mollusca</taxon>
        <taxon>Gastropoda</taxon>
        <taxon>Caenogastropoda</taxon>
        <taxon>Neogastropoda</taxon>
        <taxon>Conoidea</taxon>
        <taxon>Turridae</taxon>
        <taxon>Crassispira</taxon>
    </lineage>
</organism>
<name>A0A098LXW7_CRACE</name>
<feature type="chain" id="PRO_5001937614" evidence="1">
    <location>
        <begin position="28"/>
        <end position="149"/>
    </location>
</feature>
<dbReference type="InterPro" id="IPR038875">
    <property type="entry name" value="PLA2_conodipine-like"/>
</dbReference>
<reference evidence="2" key="2">
    <citation type="submission" date="2014-09" db="EMBL/GenBank/DDBJ databases">
        <authorList>
            <person name="Gonzales D.T.T."/>
            <person name="Saloma C.P."/>
        </authorList>
    </citation>
    <scope>NUCLEOTIDE SEQUENCE</scope>
    <source>
        <tissue evidence="2">Venom duct</tissue>
    </source>
</reference>
<proteinExistence type="predicted"/>
<dbReference type="EMBL" id="GBQZ01000007">
    <property type="protein sequence ID" value="JAC94809.1"/>
    <property type="molecule type" value="Transcribed_RNA"/>
</dbReference>
<dbReference type="Gene3D" id="1.20.90.10">
    <property type="entry name" value="Phospholipase A2 domain"/>
    <property type="match status" value="1"/>
</dbReference>
<dbReference type="PANTHER" id="PTHR37687">
    <property type="entry name" value="AGAP006772-PA"/>
    <property type="match status" value="1"/>
</dbReference>